<dbReference type="PANTHER" id="PTHR11647">
    <property type="entry name" value="HYDRANTOINASE/DIHYDROPYRIMIDINASE FAMILY MEMBER"/>
    <property type="match status" value="1"/>
</dbReference>
<dbReference type="InterPro" id="IPR032466">
    <property type="entry name" value="Metal_Hydrolase"/>
</dbReference>
<organism evidence="3 4">
    <name type="scientific">Solitalea longa</name>
    <dbReference type="NCBI Taxonomy" id="2079460"/>
    <lineage>
        <taxon>Bacteria</taxon>
        <taxon>Pseudomonadati</taxon>
        <taxon>Bacteroidota</taxon>
        <taxon>Sphingobacteriia</taxon>
        <taxon>Sphingobacteriales</taxon>
        <taxon>Sphingobacteriaceae</taxon>
        <taxon>Solitalea</taxon>
    </lineage>
</organism>
<comment type="caution">
    <text evidence="3">The sequence shown here is derived from an EMBL/GenBank/DDBJ whole genome shotgun (WGS) entry which is preliminary data.</text>
</comment>
<dbReference type="InterPro" id="IPR023100">
    <property type="entry name" value="D-aminoacylase_insert_dom_sf"/>
</dbReference>
<dbReference type="OrthoDB" id="9775607at2"/>
<dbReference type="Pfam" id="PF07969">
    <property type="entry name" value="Amidohydro_3"/>
    <property type="match status" value="1"/>
</dbReference>
<feature type="signal peptide" evidence="1">
    <location>
        <begin position="1"/>
        <end position="19"/>
    </location>
</feature>
<accession>A0A2S5A2H6</accession>
<dbReference type="SUPFAM" id="SSF51338">
    <property type="entry name" value="Composite domain of metallo-dependent hydrolases"/>
    <property type="match status" value="1"/>
</dbReference>
<dbReference type="InterPro" id="IPR013108">
    <property type="entry name" value="Amidohydro_3"/>
</dbReference>
<dbReference type="RefSeq" id="WP_103789101.1">
    <property type="nucleotide sequence ID" value="NZ_PQVF01000006.1"/>
</dbReference>
<dbReference type="CDD" id="cd01297">
    <property type="entry name" value="D-aminoacylase"/>
    <property type="match status" value="1"/>
</dbReference>
<dbReference type="Gene3D" id="3.30.1490.130">
    <property type="entry name" value="D-aminoacylase. Domain 3"/>
    <property type="match status" value="1"/>
</dbReference>
<dbReference type="PANTHER" id="PTHR11647:SF1">
    <property type="entry name" value="COLLAPSIN RESPONSE MEDIATOR PROTEIN"/>
    <property type="match status" value="1"/>
</dbReference>
<dbReference type="SUPFAM" id="SSF51556">
    <property type="entry name" value="Metallo-dependent hydrolases"/>
    <property type="match status" value="1"/>
</dbReference>
<proteinExistence type="predicted"/>
<dbReference type="InterPro" id="IPR011059">
    <property type="entry name" value="Metal-dep_hydrolase_composite"/>
</dbReference>
<protein>
    <submittedName>
        <fullName evidence="3">Aminoacylase</fullName>
    </submittedName>
</protein>
<dbReference type="EMBL" id="PQVF01000006">
    <property type="protein sequence ID" value="POY36798.1"/>
    <property type="molecule type" value="Genomic_DNA"/>
</dbReference>
<reference evidence="3 4" key="1">
    <citation type="submission" date="2018-01" db="EMBL/GenBank/DDBJ databases">
        <authorList>
            <person name="Gaut B.S."/>
            <person name="Morton B.R."/>
            <person name="Clegg M.T."/>
            <person name="Duvall M.R."/>
        </authorList>
    </citation>
    <scope>NUCLEOTIDE SEQUENCE [LARGE SCALE GENOMIC DNA]</scope>
    <source>
        <strain evidence="3 4">HR-AV</strain>
    </source>
</reference>
<keyword evidence="4" id="KW-1185">Reference proteome</keyword>
<evidence type="ECO:0000259" key="2">
    <source>
        <dbReference type="Pfam" id="PF07969"/>
    </source>
</evidence>
<gene>
    <name evidence="3" type="ORF">C3K47_09880</name>
</gene>
<dbReference type="GO" id="GO:0016811">
    <property type="term" value="F:hydrolase activity, acting on carbon-nitrogen (but not peptide) bonds, in linear amides"/>
    <property type="evidence" value="ECO:0007669"/>
    <property type="project" value="InterPro"/>
</dbReference>
<keyword evidence="1" id="KW-0732">Signal</keyword>
<dbReference type="Gene3D" id="3.20.20.140">
    <property type="entry name" value="Metal-dependent hydrolases"/>
    <property type="match status" value="1"/>
</dbReference>
<name>A0A2S5A2H6_9SPHI</name>
<dbReference type="Gene3D" id="2.30.40.10">
    <property type="entry name" value="Urease, subunit C, domain 1"/>
    <property type="match status" value="1"/>
</dbReference>
<dbReference type="Proteomes" id="UP000236893">
    <property type="component" value="Unassembled WGS sequence"/>
</dbReference>
<feature type="domain" description="Amidohydrolase 3" evidence="2">
    <location>
        <begin position="66"/>
        <end position="503"/>
    </location>
</feature>
<evidence type="ECO:0000256" key="1">
    <source>
        <dbReference type="SAM" id="SignalP"/>
    </source>
</evidence>
<dbReference type="InterPro" id="IPR050378">
    <property type="entry name" value="Metallo-dep_Hydrolases_sf"/>
</dbReference>
<evidence type="ECO:0000313" key="3">
    <source>
        <dbReference type="EMBL" id="POY36798.1"/>
    </source>
</evidence>
<dbReference type="AlphaFoldDB" id="A0A2S5A2H6"/>
<sequence length="532" mass="58934">MKKALFLFFTCLFPFFSFAQMPQYDLVLMNGRIIDGSGNTWFKGNVGIAKGKIVAIGYFDSKNARKIIDVKNMIIAPGFIDIHTHIEDDEEKTPTADNFIYDGVTSVITGNCGSSNLDFKSYFNKLTQIKTSINIGSLIGQGSVRSQVMNDSNLPPTLAQQKEMETIVEEAMKNGAMGLSTGLIYVPGTYSTTEEIVGLAKVVARYHGIYTTHMRSETVKVFEAIDEAINIGKQANIPVEISHLKVGRPNLNRSAETLKLIEKARSEGYDVTCDQYPYSASSTSLRSLIPAWAFAGNDSTYHKRLTDTAARRKLVNEMLNDAARRGNKDFSYAVVAYCNADTALNGKSITQINKLKGRGENLTDEINTMLDLVDQGWVQMVFHGMNEDDIETIMKYPFTMVASDGSIREFGKGMPHPRSYGTNARVLGKYVRERQVIKLEDAIRRMTSAPAQRFNLKGKGLIREGMDADIVVFDETKVEDLSTYDKPHAFSTGFEYVIVNGVLTLTSGKHTGAKNGKVLYGGGFHSKQKGHK</sequence>
<evidence type="ECO:0000313" key="4">
    <source>
        <dbReference type="Proteomes" id="UP000236893"/>
    </source>
</evidence>
<feature type="chain" id="PRO_5015623391" evidence="1">
    <location>
        <begin position="20"/>
        <end position="532"/>
    </location>
</feature>